<feature type="domain" description="Matrin-type" evidence="10">
    <location>
        <begin position="53"/>
        <end position="83"/>
    </location>
</feature>
<evidence type="ECO:0000256" key="3">
    <source>
        <dbReference type="ARBA" id="ARBA00022664"/>
    </source>
</evidence>
<dbReference type="InterPro" id="IPR003604">
    <property type="entry name" value="Matrin/U1-like-C_Znf_C2H2"/>
</dbReference>
<sequence>MSEREHGSKPGVGGLATTGAEYVDRRERLRRLALETVDLSKDPYFFRNHIGLYECKLCLTLHLNEGSYLAHTQGKKHQTNLKKRAYMQAKDSNQGIVPKNKPKQKQKNIPKMGTPGYQVIKQIEPVTNQYSLLFQIEYPQIEKATKPYYRFMSPFEQKVETPDKKFQYLLFGAIRYETIAFKIPNIPIDRREGRLASFWDSDKKMYTLQAFFLNSLPQNNDQHLEFKNEEISNSITNERKRKLD</sequence>
<dbReference type="OMA" id="EFWIQIM"/>
<organism evidence="11 12">
    <name type="scientific">Anaeramoeba ignava</name>
    <name type="common">Anaerobic marine amoeba</name>
    <dbReference type="NCBI Taxonomy" id="1746090"/>
    <lineage>
        <taxon>Eukaryota</taxon>
        <taxon>Metamonada</taxon>
        <taxon>Anaeramoebidae</taxon>
        <taxon>Anaeramoeba</taxon>
    </lineage>
</organism>
<dbReference type="PROSITE" id="PS50171">
    <property type="entry name" value="ZF_MATRIN"/>
    <property type="match status" value="1"/>
</dbReference>
<keyword evidence="9" id="KW-0539">Nucleus</keyword>
<dbReference type="SMART" id="SM01050">
    <property type="entry name" value="CactinC_cactus"/>
    <property type="match status" value="1"/>
</dbReference>
<dbReference type="PANTHER" id="PTHR23205">
    <property type="entry name" value="SPLICING FACTOR 3A SUBUNIT 2"/>
    <property type="match status" value="1"/>
</dbReference>
<dbReference type="Proteomes" id="UP001149090">
    <property type="component" value="Unassembled WGS sequence"/>
</dbReference>
<protein>
    <submittedName>
        <fullName evidence="11">Splicing factor 3a subunit 2</fullName>
    </submittedName>
</protein>
<reference evidence="11" key="1">
    <citation type="submission" date="2022-10" db="EMBL/GenBank/DDBJ databases">
        <title>Novel sulphate-reducing endosymbionts in the free-living metamonad Anaeramoeba.</title>
        <authorList>
            <person name="Jerlstrom-Hultqvist J."/>
            <person name="Cepicka I."/>
            <person name="Gallot-Lavallee L."/>
            <person name="Salas-Leiva D."/>
            <person name="Curtis B.A."/>
            <person name="Zahonova K."/>
            <person name="Pipaliya S."/>
            <person name="Dacks J."/>
            <person name="Roger A.J."/>
        </authorList>
    </citation>
    <scope>NUCLEOTIDE SEQUENCE</scope>
    <source>
        <strain evidence="11">BMAN</strain>
    </source>
</reference>
<accession>A0A9Q0RE56</accession>
<proteinExistence type="inferred from homology"/>
<evidence type="ECO:0000256" key="1">
    <source>
        <dbReference type="ARBA" id="ARBA00004123"/>
    </source>
</evidence>
<dbReference type="InterPro" id="IPR052092">
    <property type="entry name" value="SF3A2"/>
</dbReference>
<dbReference type="GO" id="GO:0000245">
    <property type="term" value="P:spliceosomal complex assembly"/>
    <property type="evidence" value="ECO:0007669"/>
    <property type="project" value="TreeGrafter"/>
</dbReference>
<dbReference type="AlphaFoldDB" id="A0A9Q0RE56"/>
<evidence type="ECO:0000256" key="7">
    <source>
        <dbReference type="ARBA" id="ARBA00022833"/>
    </source>
</evidence>
<comment type="caution">
    <text evidence="11">The sequence shown here is derived from an EMBL/GenBank/DDBJ whole genome shotgun (WGS) entry which is preliminary data.</text>
</comment>
<dbReference type="InterPro" id="IPR031781">
    <property type="entry name" value="SF3A2_dom"/>
</dbReference>
<evidence type="ECO:0000256" key="5">
    <source>
        <dbReference type="ARBA" id="ARBA00022728"/>
    </source>
</evidence>
<evidence type="ECO:0000256" key="8">
    <source>
        <dbReference type="ARBA" id="ARBA00023187"/>
    </source>
</evidence>
<evidence type="ECO:0000259" key="10">
    <source>
        <dbReference type="PROSITE" id="PS50171"/>
    </source>
</evidence>
<dbReference type="GO" id="GO:0003676">
    <property type="term" value="F:nucleic acid binding"/>
    <property type="evidence" value="ECO:0007669"/>
    <property type="project" value="InterPro"/>
</dbReference>
<evidence type="ECO:0000256" key="9">
    <source>
        <dbReference type="ARBA" id="ARBA00023242"/>
    </source>
</evidence>
<keyword evidence="7" id="KW-0862">Zinc</keyword>
<keyword evidence="6" id="KW-0863">Zinc-finger</keyword>
<dbReference type="SUPFAM" id="SSF57667">
    <property type="entry name" value="beta-beta-alpha zinc fingers"/>
    <property type="match status" value="1"/>
</dbReference>
<dbReference type="InterPro" id="IPR013087">
    <property type="entry name" value="Znf_C2H2_type"/>
</dbReference>
<evidence type="ECO:0000313" key="11">
    <source>
        <dbReference type="EMBL" id="KAJ5077321.1"/>
    </source>
</evidence>
<dbReference type="InterPro" id="IPR000690">
    <property type="entry name" value="Matrin/U1-C_Znf_C2H2"/>
</dbReference>
<keyword evidence="12" id="KW-1185">Reference proteome</keyword>
<dbReference type="Pfam" id="PF12874">
    <property type="entry name" value="zf-met"/>
    <property type="match status" value="1"/>
</dbReference>
<keyword evidence="5" id="KW-0747">Spliceosome</keyword>
<dbReference type="GO" id="GO:0071004">
    <property type="term" value="C:U2-type prespliceosome"/>
    <property type="evidence" value="ECO:0007669"/>
    <property type="project" value="TreeGrafter"/>
</dbReference>
<gene>
    <name evidence="11" type="ORF">M0811_05843</name>
</gene>
<name>A0A9Q0RE56_ANAIG</name>
<comment type="similarity">
    <text evidence="2">Belongs to the SF3A2 family.</text>
</comment>
<evidence type="ECO:0000256" key="2">
    <source>
        <dbReference type="ARBA" id="ARBA00008995"/>
    </source>
</evidence>
<dbReference type="Gene3D" id="3.30.160.60">
    <property type="entry name" value="Classic Zinc Finger"/>
    <property type="match status" value="1"/>
</dbReference>
<dbReference type="InterPro" id="IPR036236">
    <property type="entry name" value="Znf_C2H2_sf"/>
</dbReference>
<dbReference type="OrthoDB" id="10250970at2759"/>
<dbReference type="Pfam" id="PF16835">
    <property type="entry name" value="SF3A2"/>
    <property type="match status" value="1"/>
</dbReference>
<dbReference type="PANTHER" id="PTHR23205:SF0">
    <property type="entry name" value="SPLICING FACTOR 3A SUBUNIT 2"/>
    <property type="match status" value="1"/>
</dbReference>
<keyword evidence="3" id="KW-0507">mRNA processing</keyword>
<dbReference type="GO" id="GO:0008270">
    <property type="term" value="F:zinc ion binding"/>
    <property type="evidence" value="ECO:0007669"/>
    <property type="project" value="UniProtKB-KW"/>
</dbReference>
<comment type="subcellular location">
    <subcellularLocation>
        <location evidence="1">Nucleus</location>
    </subcellularLocation>
</comment>
<evidence type="ECO:0000313" key="12">
    <source>
        <dbReference type="Proteomes" id="UP001149090"/>
    </source>
</evidence>
<keyword evidence="4" id="KW-0479">Metal-binding</keyword>
<evidence type="ECO:0000256" key="4">
    <source>
        <dbReference type="ARBA" id="ARBA00022723"/>
    </source>
</evidence>
<dbReference type="GO" id="GO:0005686">
    <property type="term" value="C:U2 snRNP"/>
    <property type="evidence" value="ECO:0007669"/>
    <property type="project" value="TreeGrafter"/>
</dbReference>
<keyword evidence="8" id="KW-0508">mRNA splicing</keyword>
<dbReference type="EMBL" id="JAPDFW010000058">
    <property type="protein sequence ID" value="KAJ5077321.1"/>
    <property type="molecule type" value="Genomic_DNA"/>
</dbReference>
<dbReference type="GO" id="GO:0071013">
    <property type="term" value="C:catalytic step 2 spliceosome"/>
    <property type="evidence" value="ECO:0007669"/>
    <property type="project" value="TreeGrafter"/>
</dbReference>
<evidence type="ECO:0000256" key="6">
    <source>
        <dbReference type="ARBA" id="ARBA00022771"/>
    </source>
</evidence>
<dbReference type="SMART" id="SM00451">
    <property type="entry name" value="ZnF_U1"/>
    <property type="match status" value="1"/>
</dbReference>
<dbReference type="Gene3D" id="2.60.40.2690">
    <property type="match status" value="1"/>
</dbReference>